<accession>A0A0D9PB94</accession>
<dbReference type="AlphaFoldDB" id="A0A0D9PB94"/>
<evidence type="ECO:0000313" key="1">
    <source>
        <dbReference type="EMBL" id="KJK83527.1"/>
    </source>
</evidence>
<keyword evidence="2" id="KW-1185">Reference proteome</keyword>
<dbReference type="EMBL" id="KE384721">
    <property type="protein sequence ID" value="KJK83527.1"/>
    <property type="molecule type" value="Genomic_DNA"/>
</dbReference>
<name>A0A0D9PB94_METAN</name>
<sequence>MSYLQDAIETSETKDWIEEARNRSDSIFLIVGIQEGERKSAAPSTSSARSSDATPGKQLLGLEYMELNFTQPTRPFPNNLQSVTFDILEGQDDGTKVTIQQSVEDTEVLRHVKEVLTKTPKLKRGYADVCFQVDLSGFFNVEDAKIDSCVTITALTSESGATFANTAESYVSWRWGTNGVEILHWLPKLFSGAPPQTIHAKQGSREMCIELHSQHPNAPAAAADKRNASILIKWITGTFEEYCILVADVALELAWVMSAFEGVKQEGLLFSEADIVHQPSVSLGGVQRSNFHIVRRYSASQYAQSEYNCWQMLFRGISVAVGFDIPLRPPGMEGLELPLPLMTTLTGIDHKYPVLYGPGYILKGPKNALIPVDNTLYHDGDTKSACLQWHLLRTRLSRLYMEEWEEKDPEILPRVSNVDEPETDFVSFIEKTERHFLGLYRTAEISTGTWRTRQPQVQSANELPEIEHRDLKPWVWWNRTVNITFGGGAGGPSGGAGTGFYFPTKTQRQFILDQNPTKNFEDYVEETRTRLAILYDAENRVSWMLPRICVVLYLIQASLSTRLGHNDVEYPIFEQIQEPESVLNAMRTFIQQAAAEDFGLEDRFSQFSHAFTQLEDNSYLRPETGTITNSVVLAGIDFVRLAERPNTYPILQTKIHKDSGGRWPAALKRSWNAWKSDPHPLKVVALFCRNTHPNPIIPADQFCKAWRSPPPKQDYMVTTTYCLSLLAETHGGDPVKLSPGHAWVIGEKGPFDLCQGPSSNRNVLQKIEVGHIRLPRYLRSELVEVPTHAAVIFGNSCGNLQSCECDQRNSSSADVVLTTSN</sequence>
<evidence type="ECO:0000313" key="2">
    <source>
        <dbReference type="Proteomes" id="UP000054544"/>
    </source>
</evidence>
<organism evidence="1 2">
    <name type="scientific">Metarhizium anisopliae BRIP 53293</name>
    <dbReference type="NCBI Taxonomy" id="1291518"/>
    <lineage>
        <taxon>Eukaryota</taxon>
        <taxon>Fungi</taxon>
        <taxon>Dikarya</taxon>
        <taxon>Ascomycota</taxon>
        <taxon>Pezizomycotina</taxon>
        <taxon>Sordariomycetes</taxon>
        <taxon>Hypocreomycetidae</taxon>
        <taxon>Hypocreales</taxon>
        <taxon>Clavicipitaceae</taxon>
        <taxon>Metarhizium</taxon>
    </lineage>
</organism>
<dbReference type="STRING" id="1291518.A0A0D9PB94"/>
<dbReference type="Proteomes" id="UP000054544">
    <property type="component" value="Unassembled WGS sequence"/>
</dbReference>
<gene>
    <name evidence="1" type="ORF">H634G_01656</name>
</gene>
<protein>
    <submittedName>
        <fullName evidence="1">Uncharacterized protein</fullName>
    </submittedName>
</protein>
<proteinExistence type="predicted"/>
<reference evidence="2" key="1">
    <citation type="journal article" date="2014" name="BMC Genomics">
        <title>The genome sequence of the biocontrol fungus Metarhizium anisopliae and comparative genomics of Metarhizium species.</title>
        <authorList>
            <person name="Pattemore J.A."/>
            <person name="Hane J.K."/>
            <person name="Williams A.H."/>
            <person name="Wilson B.A."/>
            <person name="Stodart B.J."/>
            <person name="Ash G.J."/>
        </authorList>
    </citation>
    <scope>NUCLEOTIDE SEQUENCE [LARGE SCALE GENOMIC DNA]</scope>
    <source>
        <strain evidence="2">BRIP 53293</strain>
    </source>
</reference>